<feature type="transmembrane region" description="Helical" evidence="6">
    <location>
        <begin position="360"/>
        <end position="382"/>
    </location>
</feature>
<keyword evidence="9" id="KW-1185">Reference proteome</keyword>
<dbReference type="SUPFAM" id="SSF82866">
    <property type="entry name" value="Multidrug efflux transporter AcrB transmembrane domain"/>
    <property type="match status" value="2"/>
</dbReference>
<dbReference type="PATRIC" id="fig|1605367.3.peg.2347"/>
<feature type="transmembrane region" description="Helical" evidence="6">
    <location>
        <begin position="417"/>
        <end position="435"/>
    </location>
</feature>
<dbReference type="EMBL" id="LGTQ01000005">
    <property type="protein sequence ID" value="KPM49924.1"/>
    <property type="molecule type" value="Genomic_DNA"/>
</dbReference>
<feature type="transmembrane region" description="Helical" evidence="6">
    <location>
        <begin position="731"/>
        <end position="748"/>
    </location>
</feature>
<evidence type="ECO:0000256" key="6">
    <source>
        <dbReference type="SAM" id="Phobius"/>
    </source>
</evidence>
<name>A0A0N8HAE2_9BACT</name>
<feature type="transmembrane region" description="Helical" evidence="6">
    <location>
        <begin position="286"/>
        <end position="307"/>
    </location>
</feature>
<feature type="transmembrane region" description="Helical" evidence="6">
    <location>
        <begin position="686"/>
        <end position="704"/>
    </location>
</feature>
<evidence type="ECO:0000256" key="1">
    <source>
        <dbReference type="ARBA" id="ARBA00004651"/>
    </source>
</evidence>
<sequence length="795" mass="90106">MASLKNPKYFQDFWKKIAELILNNRLTWLVVILSITGLMGYRASQLELSYELAKILPQSDESFQLYERFKQRYGEDGSVMLIALESDDIYKLDVYRDWHALSRAIKNVDGINNVASNTNLFEIINNEEKKKFDFKPISPKAPTSQAEVDSIRKTIEQYPFYRGFLYSEDGKAHLMAVTFNQEQMNSKNRIGITEEVQALAEEFGQKHDIDMHFSGMPFVRTNFMSKVSSEVAMFMGLAFLVTAVILFLFFRSYRVVFFAILVIAISVLWSVGFIDLFGYKITLLTGLIPSIIVVIGIPNSIFLINRYQEEFLKCNDQILALKIAIEKIGKTTFIANVTTFIGFFVFYFTGSPLLLEFGLVAAISVLATWAVSLILIPIIFSYNPKPKAKHVRHLENKNISKFLEFIDFIVHNRRTKLYWFIGILVGLSVLGMTRIQSIGHVVDDLPEDDPVFTDLKFIESHFKGIVPFEVSIDTGIENGVLQPEMLQKIRLVQREFAKYPEFTKPISVVEAIKFIYQGYRGGEERFYRLPGALELNKLSAYAGMAEGRENMASAFMDSTRRYTRISYQSEDVGTIRMTEMINQLGPSIDSIFNYDRDFEEWLPIDEQVKAELTGNGVVFTKGNDYLLSNLRDSTIMAIILVSFVMATQFLNARTILISTIPSVIPLIITAGVMGFFGIPLKPSTTLIFSIAFGIASDGTIYFLTKYKDEIEHGKTISEAVSETIRQTGISMFYTAIILFFGFGIYVISGFKGTVFLGLLVSLTLMIGMISNLVLLPSFLMTLDKRQTAKMNLTNG</sequence>
<evidence type="ECO:0000256" key="4">
    <source>
        <dbReference type="ARBA" id="ARBA00022989"/>
    </source>
</evidence>
<dbReference type="RefSeq" id="WP_055144504.1">
    <property type="nucleotide sequence ID" value="NZ_JXSZ01000005.1"/>
</dbReference>
<feature type="transmembrane region" description="Helical" evidence="6">
    <location>
        <begin position="328"/>
        <end position="348"/>
    </location>
</feature>
<dbReference type="PANTHER" id="PTHR33406:SF12">
    <property type="entry name" value="BLR2997 PROTEIN"/>
    <property type="match status" value="1"/>
</dbReference>
<dbReference type="AlphaFoldDB" id="A0A0N8HAE2"/>
<feature type="transmembrane region" description="Helical" evidence="6">
    <location>
        <begin position="754"/>
        <end position="780"/>
    </location>
</feature>
<evidence type="ECO:0000313" key="8">
    <source>
        <dbReference type="EMBL" id="KPM49924.1"/>
    </source>
</evidence>
<dbReference type="STRING" id="1605367.AFM12_04985"/>
<evidence type="ECO:0000313" key="9">
    <source>
        <dbReference type="Proteomes" id="UP000050454"/>
    </source>
</evidence>
<evidence type="ECO:0000256" key="2">
    <source>
        <dbReference type="ARBA" id="ARBA00022475"/>
    </source>
</evidence>
<protein>
    <submittedName>
        <fullName evidence="8">Patched family protein</fullName>
    </submittedName>
</protein>
<comment type="subcellular location">
    <subcellularLocation>
        <location evidence="1">Cell membrane</location>
        <topology evidence="1">Multi-pass membrane protein</topology>
    </subcellularLocation>
</comment>
<dbReference type="Pfam" id="PF03176">
    <property type="entry name" value="MMPL"/>
    <property type="match status" value="2"/>
</dbReference>
<gene>
    <name evidence="8" type="ORF">AFM12_04985</name>
</gene>
<feature type="transmembrane region" description="Helical" evidence="6">
    <location>
        <begin position="231"/>
        <end position="250"/>
    </location>
</feature>
<dbReference type="Proteomes" id="UP000050454">
    <property type="component" value="Unassembled WGS sequence"/>
</dbReference>
<dbReference type="InterPro" id="IPR004869">
    <property type="entry name" value="MMPL_dom"/>
</dbReference>
<dbReference type="InterPro" id="IPR050545">
    <property type="entry name" value="Mycobact_MmpL"/>
</dbReference>
<dbReference type="Gene3D" id="1.20.1640.10">
    <property type="entry name" value="Multidrug efflux transporter AcrB transmembrane domain"/>
    <property type="match status" value="2"/>
</dbReference>
<evidence type="ECO:0000256" key="5">
    <source>
        <dbReference type="ARBA" id="ARBA00023136"/>
    </source>
</evidence>
<feature type="transmembrane region" description="Helical" evidence="6">
    <location>
        <begin position="255"/>
        <end position="274"/>
    </location>
</feature>
<comment type="caution">
    <text evidence="8">The sequence shown here is derived from an EMBL/GenBank/DDBJ whole genome shotgun (WGS) entry which is preliminary data.</text>
</comment>
<keyword evidence="3 6" id="KW-0812">Transmembrane</keyword>
<feature type="transmembrane region" description="Helical" evidence="6">
    <location>
        <begin position="21"/>
        <end position="41"/>
    </location>
</feature>
<feature type="transmembrane region" description="Helical" evidence="6">
    <location>
        <begin position="663"/>
        <end position="680"/>
    </location>
</feature>
<proteinExistence type="predicted"/>
<dbReference type="GO" id="GO:0005886">
    <property type="term" value="C:plasma membrane"/>
    <property type="evidence" value="ECO:0007669"/>
    <property type="project" value="UniProtKB-SubCell"/>
</dbReference>
<keyword evidence="5 6" id="KW-0472">Membrane</keyword>
<feature type="domain" description="SSD" evidence="7">
    <location>
        <begin position="656"/>
        <end position="781"/>
    </location>
</feature>
<dbReference type="PANTHER" id="PTHR33406">
    <property type="entry name" value="MEMBRANE PROTEIN MJ1562-RELATED"/>
    <property type="match status" value="1"/>
</dbReference>
<reference evidence="8 9" key="1">
    <citation type="submission" date="2015-07" db="EMBL/GenBank/DDBJ databases">
        <title>The draft genome sequence of Leadbetterella sp. JN14-9.</title>
        <authorList>
            <person name="Liu Y."/>
            <person name="Du J."/>
            <person name="Shao Z."/>
        </authorList>
    </citation>
    <scope>NUCLEOTIDE SEQUENCE [LARGE SCALE GENOMIC DNA]</scope>
    <source>
        <strain evidence="8 9">JN14-9</strain>
    </source>
</reference>
<keyword evidence="2" id="KW-1003">Cell membrane</keyword>
<organism evidence="8 9">
    <name type="scientific">Jiulongibacter sediminis</name>
    <dbReference type="NCBI Taxonomy" id="1605367"/>
    <lineage>
        <taxon>Bacteria</taxon>
        <taxon>Pseudomonadati</taxon>
        <taxon>Bacteroidota</taxon>
        <taxon>Cytophagia</taxon>
        <taxon>Cytophagales</taxon>
        <taxon>Leadbetterellaceae</taxon>
        <taxon>Jiulongibacter</taxon>
    </lineage>
</organism>
<accession>A0A0N8HAE2</accession>
<keyword evidence="4 6" id="KW-1133">Transmembrane helix</keyword>
<dbReference type="InterPro" id="IPR000731">
    <property type="entry name" value="SSD"/>
</dbReference>
<dbReference type="PROSITE" id="PS50156">
    <property type="entry name" value="SSD"/>
    <property type="match status" value="2"/>
</dbReference>
<evidence type="ECO:0000256" key="3">
    <source>
        <dbReference type="ARBA" id="ARBA00022692"/>
    </source>
</evidence>
<feature type="domain" description="SSD" evidence="7">
    <location>
        <begin position="259"/>
        <end position="382"/>
    </location>
</feature>
<evidence type="ECO:0000259" key="7">
    <source>
        <dbReference type="PROSITE" id="PS50156"/>
    </source>
</evidence>
<feature type="transmembrane region" description="Helical" evidence="6">
    <location>
        <begin position="633"/>
        <end position="651"/>
    </location>
</feature>
<dbReference type="OrthoDB" id="9805018at2"/>